<accession>A0A428KEK1</accession>
<dbReference type="Pfam" id="PF04134">
    <property type="entry name" value="DCC1-like"/>
    <property type="match status" value="1"/>
</dbReference>
<evidence type="ECO:0000313" key="1">
    <source>
        <dbReference type="EMBL" id="RSK44839.1"/>
    </source>
</evidence>
<dbReference type="InterPro" id="IPR007263">
    <property type="entry name" value="DCC1-like"/>
</dbReference>
<dbReference type="EMBL" id="RWIU01000002">
    <property type="protein sequence ID" value="RSK44839.1"/>
    <property type="molecule type" value="Genomic_DNA"/>
</dbReference>
<organism evidence="1 2">
    <name type="scientific">Hymenobacter perfusus</name>
    <dbReference type="NCBI Taxonomy" id="1236770"/>
    <lineage>
        <taxon>Bacteria</taxon>
        <taxon>Pseudomonadati</taxon>
        <taxon>Bacteroidota</taxon>
        <taxon>Cytophagia</taxon>
        <taxon>Cytophagales</taxon>
        <taxon>Hymenobacteraceae</taxon>
        <taxon>Hymenobacter</taxon>
    </lineage>
</organism>
<dbReference type="GO" id="GO:0015035">
    <property type="term" value="F:protein-disulfide reductase activity"/>
    <property type="evidence" value="ECO:0007669"/>
    <property type="project" value="InterPro"/>
</dbReference>
<comment type="caution">
    <text evidence="1">The sequence shown here is derived from an EMBL/GenBank/DDBJ whole genome shotgun (WGS) entry which is preliminary data.</text>
</comment>
<dbReference type="PANTHER" id="PTHR33639">
    <property type="entry name" value="THIOL-DISULFIDE OXIDOREDUCTASE DCC"/>
    <property type="match status" value="1"/>
</dbReference>
<dbReference type="InterPro" id="IPR052927">
    <property type="entry name" value="DCC_oxidoreductase"/>
</dbReference>
<name>A0A428KEK1_9BACT</name>
<proteinExistence type="predicted"/>
<dbReference type="OrthoDB" id="9785438at2"/>
<protein>
    <submittedName>
        <fullName evidence="1">DUF393 domain-containing protein</fullName>
    </submittedName>
</protein>
<dbReference type="Proteomes" id="UP000270291">
    <property type="component" value="Unassembled WGS sequence"/>
</dbReference>
<gene>
    <name evidence="1" type="ORF">EI293_07300</name>
</gene>
<reference evidence="1 2" key="1">
    <citation type="submission" date="2018-12" db="EMBL/GenBank/DDBJ databases">
        <authorList>
            <person name="Feng G."/>
            <person name="Zhu H."/>
        </authorList>
    </citation>
    <scope>NUCLEOTIDE SEQUENCE [LARGE SCALE GENOMIC DNA]</scope>
    <source>
        <strain evidence="1 2">LMG 26000</strain>
    </source>
</reference>
<sequence>MNDVILFDGVCNLCDGFVNFVIDRDPAERFTFVSLQAEPARKLLAQHGRVLPLNTLPSTIYLLRDGQVYQRSEAVLLILQQLRSNWRYTALLRYIPRPLRDWGYELVARNRYRILGREDACRIPSPALRRRFLS</sequence>
<evidence type="ECO:0000313" key="2">
    <source>
        <dbReference type="Proteomes" id="UP000270291"/>
    </source>
</evidence>
<keyword evidence="2" id="KW-1185">Reference proteome</keyword>
<dbReference type="AlphaFoldDB" id="A0A428KEK1"/>
<dbReference type="PANTHER" id="PTHR33639:SF2">
    <property type="entry name" value="DUF393 DOMAIN-CONTAINING PROTEIN"/>
    <property type="match status" value="1"/>
</dbReference>